<dbReference type="SUPFAM" id="SSF159713">
    <property type="entry name" value="Dhaf3308-like"/>
    <property type="match status" value="1"/>
</dbReference>
<proteinExistence type="predicted"/>
<dbReference type="Gene3D" id="3.40.50.11590">
    <property type="match status" value="1"/>
</dbReference>
<accession>A0A1Y2K7B6</accession>
<dbReference type="Pfam" id="PF04016">
    <property type="entry name" value="DUF364"/>
    <property type="match status" value="1"/>
</dbReference>
<sequence length="239" mass="26220">MVGMAACNCALNVNNPLSAEAVPLTEGPSANLLVFEHFQSRLRGKRVAVVGRYPGLDRYAAEGQWHVLERQPGPGDLPDTAAEYLLPQVDWAFITASALVNKSLPRLLELARDAVTVLMGPTTPWLPQWRDYGVDFLAGVRIANRDGVHQAACEGGGVRLFECGAEYALQDIGADNMTNVKAQIAQTFAQRDGLKSEMEAWYAQHGAKPFVKKGELQALDAHLSRLDTCYKRQWDARNG</sequence>
<evidence type="ECO:0000313" key="3">
    <source>
        <dbReference type="Proteomes" id="UP000194003"/>
    </source>
</evidence>
<evidence type="ECO:0000259" key="1">
    <source>
        <dbReference type="Pfam" id="PF04016"/>
    </source>
</evidence>
<reference evidence="2 3" key="1">
    <citation type="journal article" date="2016" name="BMC Genomics">
        <title>Combined genomic and structural analyses of a cultured magnetotactic bacterium reveals its niche adaptation to a dynamic environment.</title>
        <authorList>
            <person name="Araujo A.C."/>
            <person name="Morillo V."/>
            <person name="Cypriano J."/>
            <person name="Teixeira L.C."/>
            <person name="Leao P."/>
            <person name="Lyra S."/>
            <person name="Almeida L.G."/>
            <person name="Bazylinski D.A."/>
            <person name="Vasconcellos A.T."/>
            <person name="Abreu F."/>
            <person name="Lins U."/>
        </authorList>
    </citation>
    <scope>NUCLEOTIDE SEQUENCE [LARGE SCALE GENOMIC DNA]</scope>
    <source>
        <strain evidence="2 3">IT-1</strain>
    </source>
</reference>
<dbReference type="AlphaFoldDB" id="A0A1Y2K7B6"/>
<protein>
    <recommendedName>
        <fullName evidence="1">Putative heavy-metal chelation domain-containing protein</fullName>
    </recommendedName>
</protein>
<gene>
    <name evidence="2" type="ORF">MAIT1_01171</name>
</gene>
<dbReference type="EMBL" id="LVJN01000016">
    <property type="protein sequence ID" value="OSM06194.1"/>
    <property type="molecule type" value="Genomic_DNA"/>
</dbReference>
<feature type="domain" description="Putative heavy-metal chelation" evidence="1">
    <location>
        <begin position="34"/>
        <end position="167"/>
    </location>
</feature>
<name>A0A1Y2K7B6_9PROT</name>
<keyword evidence="3" id="KW-1185">Reference proteome</keyword>
<dbReference type="STRING" id="1434232.MAIT1_01171"/>
<organism evidence="2 3">
    <name type="scientific">Magnetofaba australis IT-1</name>
    <dbReference type="NCBI Taxonomy" id="1434232"/>
    <lineage>
        <taxon>Bacteria</taxon>
        <taxon>Pseudomonadati</taxon>
        <taxon>Pseudomonadota</taxon>
        <taxon>Magnetococcia</taxon>
        <taxon>Magnetococcales</taxon>
        <taxon>Magnetococcaceae</taxon>
        <taxon>Magnetofaba</taxon>
    </lineage>
</organism>
<evidence type="ECO:0000313" key="2">
    <source>
        <dbReference type="EMBL" id="OSM06194.1"/>
    </source>
</evidence>
<comment type="caution">
    <text evidence="2">The sequence shown here is derived from an EMBL/GenBank/DDBJ whole genome shotgun (WGS) entry which is preliminary data.</text>
</comment>
<dbReference type="Proteomes" id="UP000194003">
    <property type="component" value="Unassembled WGS sequence"/>
</dbReference>
<dbReference type="InterPro" id="IPR007161">
    <property type="entry name" value="DUF364"/>
</dbReference>